<dbReference type="Pfam" id="PF05648">
    <property type="entry name" value="PEX11"/>
    <property type="match status" value="1"/>
</dbReference>
<protein>
    <submittedName>
        <fullName evidence="5">Peroxisomal membrane protein PMP27</fullName>
    </submittedName>
</protein>
<evidence type="ECO:0000313" key="5">
    <source>
        <dbReference type="EMBL" id="CAF9938971.1"/>
    </source>
</evidence>
<dbReference type="EMBL" id="CAJPDS010000122">
    <property type="protein sequence ID" value="CAF9938971.1"/>
    <property type="molecule type" value="Genomic_DNA"/>
</dbReference>
<dbReference type="InterPro" id="IPR008733">
    <property type="entry name" value="PEX11"/>
</dbReference>
<keyword evidence="6" id="KW-1185">Reference proteome</keyword>
<dbReference type="GO" id="GO:0016559">
    <property type="term" value="P:peroxisome fission"/>
    <property type="evidence" value="ECO:0007669"/>
    <property type="project" value="InterPro"/>
</dbReference>
<gene>
    <name evidence="5" type="primary">PEX11</name>
    <name evidence="5" type="ORF">HETSPECPRED_001441</name>
</gene>
<sequence length="250" mass="28022">MVADAIVYHPTVAHYLRFVATTVGRDKLLRALQYFSRFYAWYLYRTNNPARLIAPFEAIKKHFGLTRKALRLGKNVEHFKAAAVAADSKDMDPILKYCTVGRQLGYAVYLSLDAVTYLDAAGIRPLSSAKRLQREAYRAWFTGLTFSAIAGLYTLWKLRQREQIIDKSDGEGVVESKKVARYVSREGRDAQSSDERRERATTNLQLLSDVCDLTIPTAALGYLDLDDGIVGLAGTASSLIGVWSTWKKTV</sequence>
<accession>A0A8H3PDJ3</accession>
<dbReference type="Proteomes" id="UP000664521">
    <property type="component" value="Unassembled WGS sequence"/>
</dbReference>
<dbReference type="OrthoDB" id="411017at2759"/>
<evidence type="ECO:0000256" key="3">
    <source>
        <dbReference type="ARBA" id="ARBA00023140"/>
    </source>
</evidence>
<reference evidence="5" key="1">
    <citation type="submission" date="2021-03" db="EMBL/GenBank/DDBJ databases">
        <authorList>
            <person name="Tagirdzhanova G."/>
        </authorList>
    </citation>
    <scope>NUCLEOTIDE SEQUENCE</scope>
</reference>
<evidence type="ECO:0000313" key="6">
    <source>
        <dbReference type="Proteomes" id="UP000664521"/>
    </source>
</evidence>
<evidence type="ECO:0000256" key="4">
    <source>
        <dbReference type="ARBA" id="ARBA00046271"/>
    </source>
</evidence>
<dbReference type="PANTHER" id="PTHR12652">
    <property type="entry name" value="PEROXISOMAL BIOGENESIS FACTOR 11"/>
    <property type="match status" value="1"/>
</dbReference>
<keyword evidence="1" id="KW-0962">Peroxisome biogenesis</keyword>
<dbReference type="GO" id="GO:0005778">
    <property type="term" value="C:peroxisomal membrane"/>
    <property type="evidence" value="ECO:0007669"/>
    <property type="project" value="UniProtKB-SubCell"/>
</dbReference>
<name>A0A8H3PDJ3_9LECA</name>
<dbReference type="AlphaFoldDB" id="A0A8H3PDJ3"/>
<evidence type="ECO:0000256" key="1">
    <source>
        <dbReference type="ARBA" id="ARBA00022593"/>
    </source>
</evidence>
<dbReference type="PANTHER" id="PTHR12652:SF50">
    <property type="entry name" value="PEROXIN 11"/>
    <property type="match status" value="1"/>
</dbReference>
<evidence type="ECO:0000256" key="2">
    <source>
        <dbReference type="ARBA" id="ARBA00023136"/>
    </source>
</evidence>
<keyword evidence="2" id="KW-0472">Membrane</keyword>
<keyword evidence="3" id="KW-0576">Peroxisome</keyword>
<comment type="subcellular location">
    <subcellularLocation>
        <location evidence="4">Peroxisome membrane</location>
    </subcellularLocation>
</comment>
<organism evidence="5 6">
    <name type="scientific">Heterodermia speciosa</name>
    <dbReference type="NCBI Taxonomy" id="116794"/>
    <lineage>
        <taxon>Eukaryota</taxon>
        <taxon>Fungi</taxon>
        <taxon>Dikarya</taxon>
        <taxon>Ascomycota</taxon>
        <taxon>Pezizomycotina</taxon>
        <taxon>Lecanoromycetes</taxon>
        <taxon>OSLEUM clade</taxon>
        <taxon>Lecanoromycetidae</taxon>
        <taxon>Caliciales</taxon>
        <taxon>Physciaceae</taxon>
        <taxon>Heterodermia</taxon>
    </lineage>
</organism>
<comment type="caution">
    <text evidence="5">The sequence shown here is derived from an EMBL/GenBank/DDBJ whole genome shotgun (WGS) entry which is preliminary data.</text>
</comment>
<proteinExistence type="predicted"/>